<keyword evidence="3" id="KW-1185">Reference proteome</keyword>
<protein>
    <submittedName>
        <fullName evidence="2">Uncharacterized protein</fullName>
    </submittedName>
</protein>
<dbReference type="HOGENOM" id="CLU_070402_0_0_1"/>
<dbReference type="InParanoid" id="K1VHX3"/>
<accession>K1VHX3</accession>
<evidence type="ECO:0000313" key="2">
    <source>
        <dbReference type="EMBL" id="EKD00441.1"/>
    </source>
</evidence>
<dbReference type="Proteomes" id="UP000006757">
    <property type="component" value="Unassembled WGS sequence"/>
</dbReference>
<feature type="compositionally biased region" description="Polar residues" evidence="1">
    <location>
        <begin position="145"/>
        <end position="164"/>
    </location>
</feature>
<sequence length="234" mass="23760">MSSSFHCVAAEPSLSHCCAIFSGTLSNGYCHLSGVDSQSLSEQFTACATDSAVCREGAPPLEPRQRTTSTRPIRTSSAGPRRTPSARPGRTSSTRPGPTSSARPRQASSARPGRTSTSRARLTTSGAAASRSATPTSTRSAPSSETVTDPSAGQVIASGSSANLGSPASGSAIFSSSAARPVDQSVIVRTRTRPDGSAVTITSPIGQAVAHSPRVCRFSVLGLFVAAAVAILVN</sequence>
<proteinExistence type="predicted"/>
<evidence type="ECO:0000256" key="1">
    <source>
        <dbReference type="SAM" id="MobiDB-lite"/>
    </source>
</evidence>
<dbReference type="EMBL" id="AMBO01000341">
    <property type="protein sequence ID" value="EKD00441.1"/>
    <property type="molecule type" value="Genomic_DNA"/>
</dbReference>
<dbReference type="AlphaFoldDB" id="K1VHX3"/>
<organism evidence="2 3">
    <name type="scientific">Trichosporon asahii var. asahii (strain CBS 8904)</name>
    <name type="common">Yeast</name>
    <dbReference type="NCBI Taxonomy" id="1220162"/>
    <lineage>
        <taxon>Eukaryota</taxon>
        <taxon>Fungi</taxon>
        <taxon>Dikarya</taxon>
        <taxon>Basidiomycota</taxon>
        <taxon>Agaricomycotina</taxon>
        <taxon>Tremellomycetes</taxon>
        <taxon>Trichosporonales</taxon>
        <taxon>Trichosporonaceae</taxon>
        <taxon>Trichosporon</taxon>
    </lineage>
</organism>
<reference evidence="2 3" key="1">
    <citation type="journal article" date="2012" name="Eukaryot. Cell">
        <title>Genome sequence of the Trichosporon asahii environmental strain CBS 8904.</title>
        <authorList>
            <person name="Yang R.Y."/>
            <person name="Li H.T."/>
            <person name="Zhu H."/>
            <person name="Zhou G.P."/>
            <person name="Wang M."/>
            <person name="Wang L."/>
        </authorList>
    </citation>
    <scope>NUCLEOTIDE SEQUENCE [LARGE SCALE GENOMIC DNA]</scope>
    <source>
        <strain evidence="2 3">CBS 8904</strain>
    </source>
</reference>
<feature type="region of interest" description="Disordered" evidence="1">
    <location>
        <begin position="55"/>
        <end position="168"/>
    </location>
</feature>
<comment type="caution">
    <text evidence="2">The sequence shown here is derived from an EMBL/GenBank/DDBJ whole genome shotgun (WGS) entry which is preliminary data.</text>
</comment>
<feature type="compositionally biased region" description="Low complexity" evidence="1">
    <location>
        <begin position="87"/>
        <end position="144"/>
    </location>
</feature>
<feature type="compositionally biased region" description="Low complexity" evidence="1">
    <location>
        <begin position="66"/>
        <end position="77"/>
    </location>
</feature>
<gene>
    <name evidence="2" type="ORF">A1Q2_05278</name>
</gene>
<dbReference type="STRING" id="1220162.K1VHX3"/>
<name>K1VHX3_TRIAC</name>
<evidence type="ECO:0000313" key="3">
    <source>
        <dbReference type="Proteomes" id="UP000006757"/>
    </source>
</evidence>